<dbReference type="PROSITE" id="PS00463">
    <property type="entry name" value="ZN2_CY6_FUNGAL_1"/>
    <property type="match status" value="1"/>
</dbReference>
<feature type="compositionally biased region" description="Acidic residues" evidence="3">
    <location>
        <begin position="555"/>
        <end position="565"/>
    </location>
</feature>
<dbReference type="InterPro" id="IPR001138">
    <property type="entry name" value="Zn2Cys6_DnaBD"/>
</dbReference>
<feature type="compositionally biased region" description="Low complexity" evidence="3">
    <location>
        <begin position="1186"/>
        <end position="1197"/>
    </location>
</feature>
<feature type="compositionally biased region" description="Basic residues" evidence="3">
    <location>
        <begin position="20"/>
        <end position="33"/>
    </location>
</feature>
<dbReference type="GO" id="GO:0008270">
    <property type="term" value="F:zinc ion binding"/>
    <property type="evidence" value="ECO:0007669"/>
    <property type="project" value="InterPro"/>
</dbReference>
<dbReference type="GO" id="GO:0005634">
    <property type="term" value="C:nucleus"/>
    <property type="evidence" value="ECO:0007669"/>
    <property type="project" value="TreeGrafter"/>
</dbReference>
<feature type="region of interest" description="Disordered" evidence="3">
    <location>
        <begin position="327"/>
        <end position="378"/>
    </location>
</feature>
<dbReference type="GO" id="GO:0003677">
    <property type="term" value="F:DNA binding"/>
    <property type="evidence" value="ECO:0007669"/>
    <property type="project" value="InterPro"/>
</dbReference>
<gene>
    <name evidence="5" type="ORF">SRS1_06404</name>
</gene>
<dbReference type="SMART" id="SM00066">
    <property type="entry name" value="GAL4"/>
    <property type="match status" value="1"/>
</dbReference>
<dbReference type="GO" id="GO:0045944">
    <property type="term" value="P:positive regulation of transcription by RNA polymerase II"/>
    <property type="evidence" value="ECO:0007669"/>
    <property type="project" value="TreeGrafter"/>
</dbReference>
<dbReference type="CDD" id="cd00067">
    <property type="entry name" value="GAL4"/>
    <property type="match status" value="1"/>
</dbReference>
<feature type="region of interest" description="Disordered" evidence="3">
    <location>
        <begin position="980"/>
        <end position="1073"/>
    </location>
</feature>
<dbReference type="PROSITE" id="PS50048">
    <property type="entry name" value="ZN2_CY6_FUNGAL_2"/>
    <property type="match status" value="1"/>
</dbReference>
<feature type="compositionally biased region" description="Low complexity" evidence="3">
    <location>
        <begin position="1223"/>
        <end position="1238"/>
    </location>
</feature>
<feature type="compositionally biased region" description="Polar residues" evidence="3">
    <location>
        <begin position="980"/>
        <end position="990"/>
    </location>
</feature>
<feature type="compositionally biased region" description="Polar residues" evidence="3">
    <location>
        <begin position="1041"/>
        <end position="1054"/>
    </location>
</feature>
<evidence type="ECO:0000256" key="1">
    <source>
        <dbReference type="ARBA" id="ARBA00022723"/>
    </source>
</evidence>
<dbReference type="GO" id="GO:0006351">
    <property type="term" value="P:DNA-templated transcription"/>
    <property type="evidence" value="ECO:0007669"/>
    <property type="project" value="InterPro"/>
</dbReference>
<feature type="domain" description="Zn(2)-C6 fungal-type" evidence="4">
    <location>
        <begin position="97"/>
        <end position="133"/>
    </location>
</feature>
<dbReference type="SUPFAM" id="SSF57701">
    <property type="entry name" value="Zn2/Cys6 DNA-binding domain"/>
    <property type="match status" value="1"/>
</dbReference>
<feature type="compositionally biased region" description="Basic and acidic residues" evidence="3">
    <location>
        <begin position="593"/>
        <end position="602"/>
    </location>
</feature>
<name>A0A2N8U5T4_9BASI</name>
<dbReference type="EMBL" id="LT795054">
    <property type="protein sequence ID" value="SJX60049.1"/>
    <property type="molecule type" value="Genomic_DNA"/>
</dbReference>
<keyword evidence="2" id="KW-0539">Nucleus</keyword>
<dbReference type="InterPro" id="IPR036864">
    <property type="entry name" value="Zn2-C6_fun-type_DNA-bd_sf"/>
</dbReference>
<evidence type="ECO:0000259" key="4">
    <source>
        <dbReference type="PROSITE" id="PS50048"/>
    </source>
</evidence>
<organism evidence="5 6">
    <name type="scientific">Sporisorium reilianum f. sp. reilianum</name>
    <dbReference type="NCBI Taxonomy" id="72559"/>
    <lineage>
        <taxon>Eukaryota</taxon>
        <taxon>Fungi</taxon>
        <taxon>Dikarya</taxon>
        <taxon>Basidiomycota</taxon>
        <taxon>Ustilaginomycotina</taxon>
        <taxon>Ustilaginomycetes</taxon>
        <taxon>Ustilaginales</taxon>
        <taxon>Ustilaginaceae</taxon>
        <taxon>Sporisorium</taxon>
    </lineage>
</organism>
<dbReference type="Pfam" id="PF00172">
    <property type="entry name" value="Zn_clus"/>
    <property type="match status" value="1"/>
</dbReference>
<dbReference type="Proteomes" id="UP000239563">
    <property type="component" value="Chromosome I"/>
</dbReference>
<sequence length="1293" mass="138479">MYAAMQERSTSPHAANDAAHHHHHHHHHHHPHAHYQSPSAHGARSNGAYSPVRDSQKMSDTTGASVPCLAQSPASRSGTQDGDGGSAKKDFQRSFKACDGCRTKKVKCELGDLAAPSEPPCARCKREMRPCLFTMSTRGRGPKVRSSRSQAFGAHHLAKNPRTSSAANDMDELDEHSTASSAIDALAGAALASLPTTNPRLHSARHDVPVSALDPSDAPSIGMIYGLNRHDGARVPNSKRRKLSSDLVTSQRADALDEPTDDPIAEEELVGSADSASPSTATTANNEPLGLISRLDSLQQYAEVGLQHSKDALRVLAGVAVDSREATNDVDADRADRDQQENGGAAAAAAAASSSALEQGGSSSQHADARSSEQLASFSAGASTSHAASGLRTSSSSAQRSAAALLYRPVTPPPLKHNYGWSKFEPVRLKLIKRSEARYFLNFFIRQMHSFAPHCSPHLLDKSPEALSELVCREPILLGAMLSVASRYDVTNHNAHVTAVDTFHRKISKWTQEKISRSFFLPASHTIGTIEALLILSEWATLDLHDRRSSPDGSSDSEDSDDEAQDQAASDSDVEDAEDASATSPATVAATGDDLRSEHEGQIPRPARSKRTGTRPSQKPRQADMRESEKFDDTAWMLTGTALRLAERLDLHNDATYSGISSRNAASRRNAERRMRVWMSSVHADCHLSVRLGRRISSPGLAAPFMNLVRDRTHPFLLNADISNSGEVGFPSGSNRAWIAFRAHAELLQIVFRTCENLYRSKAVTERLLEDEDFVPALKSIRDDLDNWANWTQPRIEPTRDMTSLRVRVEYHYARLYANGIALDSVKRSLRTLRTHRQYRASEAAEIGSKGRLGKAGASAAASAAASYTVSFSTHPAYPFVREALAAAQSLIRILTVELETMMCAPARWFLLLVMAAVFCVKATAVSDVILPLKRCAQSLQQVITALERAAPDGVHLANRYSMYLRQLAKQLVLTDAKTRTASNSAGQARTKTRTQSTSQLAQSEAAASVASANEAERSCVEKTADAPDRQAAHTAAAGSRPSTSASLETSSTPARLLPFEPVSDLTPGTRAQTTGHASVAEGAMQSRAVMGAPASADASAYARPPEHMRQDHVSNANDAWSNTAGAGWTAAPMPAAQSMAGGGGTGSWWSTADILAGEVDPQLFLKWLDDQTSTLAPPTSHHPLSSWASGASSAGAPQHAHRAHAGSLGSMMAPSPRTVNRSPSSNASPAAGSSFSSKHPSHAADGAYRGVSHPQQQMMGGDGSQAEDLLTKMWLDDALTDLAAAGLDMPFL</sequence>
<evidence type="ECO:0000313" key="5">
    <source>
        <dbReference type="EMBL" id="SJX60049.1"/>
    </source>
</evidence>
<evidence type="ECO:0000256" key="2">
    <source>
        <dbReference type="ARBA" id="ARBA00023242"/>
    </source>
</evidence>
<reference evidence="5 6" key="1">
    <citation type="submission" date="2017-02" db="EMBL/GenBank/DDBJ databases">
        <authorList>
            <person name="Peterson S.W."/>
        </authorList>
    </citation>
    <scope>NUCLEOTIDE SEQUENCE [LARGE SCALE GENOMIC DNA]</scope>
    <source>
        <strain evidence="5 6">SRS1_H2-8</strain>
    </source>
</reference>
<feature type="region of interest" description="Disordered" evidence="3">
    <location>
        <begin position="546"/>
        <end position="630"/>
    </location>
</feature>
<dbReference type="FunFam" id="4.10.240.10:FF:000032">
    <property type="entry name" value="Related to ARO80-positive transcription regulator of ARO9 and ARO10"/>
    <property type="match status" value="1"/>
</dbReference>
<dbReference type="Gene3D" id="4.10.240.10">
    <property type="entry name" value="Zn(2)-C6 fungal-type DNA-binding domain"/>
    <property type="match status" value="1"/>
</dbReference>
<proteinExistence type="predicted"/>
<feature type="region of interest" description="Disordered" evidence="3">
    <location>
        <begin position="136"/>
        <end position="167"/>
    </location>
</feature>
<dbReference type="InterPro" id="IPR007219">
    <property type="entry name" value="XnlR_reg_dom"/>
</dbReference>
<dbReference type="PANTHER" id="PTHR31644">
    <property type="entry name" value="TRANSCRIPTIONAL ACTIVATOR ARO80-RELATED"/>
    <property type="match status" value="1"/>
</dbReference>
<feature type="compositionally biased region" description="Basic and acidic residues" evidence="3">
    <location>
        <begin position="327"/>
        <end position="340"/>
    </location>
</feature>
<feature type="compositionally biased region" description="Basic and acidic residues" evidence="3">
    <location>
        <begin position="621"/>
        <end position="630"/>
    </location>
</feature>
<feature type="compositionally biased region" description="Low complexity" evidence="3">
    <location>
        <begin position="996"/>
        <end position="1014"/>
    </location>
</feature>
<feature type="compositionally biased region" description="Basic and acidic residues" evidence="3">
    <location>
        <begin position="1015"/>
        <end position="1032"/>
    </location>
</feature>
<dbReference type="CDD" id="cd12148">
    <property type="entry name" value="fungal_TF_MHR"/>
    <property type="match status" value="1"/>
</dbReference>
<feature type="compositionally biased region" description="Low complexity" evidence="3">
    <location>
        <begin position="580"/>
        <end position="591"/>
    </location>
</feature>
<protein>
    <submittedName>
        <fullName evidence="5">Related to ARO80-positive transcription regulator of ARO9 and ARO10</fullName>
    </submittedName>
</protein>
<keyword evidence="1" id="KW-0479">Metal-binding</keyword>
<dbReference type="PANTHER" id="PTHR31644:SF2">
    <property type="entry name" value="TRANSCRIPTIONAL ACTIVATOR ARO80-RELATED"/>
    <property type="match status" value="1"/>
</dbReference>
<feature type="region of interest" description="Disordered" evidence="3">
    <location>
        <begin position="231"/>
        <end position="263"/>
    </location>
</feature>
<feature type="compositionally biased region" description="Low complexity" evidence="3">
    <location>
        <begin position="343"/>
        <end position="364"/>
    </location>
</feature>
<evidence type="ECO:0000256" key="3">
    <source>
        <dbReference type="SAM" id="MobiDB-lite"/>
    </source>
</evidence>
<dbReference type="InterPro" id="IPR052780">
    <property type="entry name" value="AAA_Catabolism_Regulators"/>
</dbReference>
<dbReference type="GO" id="GO:0000981">
    <property type="term" value="F:DNA-binding transcription factor activity, RNA polymerase II-specific"/>
    <property type="evidence" value="ECO:0007669"/>
    <property type="project" value="InterPro"/>
</dbReference>
<feature type="region of interest" description="Disordered" evidence="3">
    <location>
        <begin position="1176"/>
        <end position="1264"/>
    </location>
</feature>
<accession>A0A2N8U5T4</accession>
<dbReference type="GO" id="GO:0009074">
    <property type="term" value="P:aromatic amino acid family catabolic process"/>
    <property type="evidence" value="ECO:0007669"/>
    <property type="project" value="TreeGrafter"/>
</dbReference>
<feature type="region of interest" description="Disordered" evidence="3">
    <location>
        <begin position="1"/>
        <end position="89"/>
    </location>
</feature>
<dbReference type="SMART" id="SM00906">
    <property type="entry name" value="Fungal_trans"/>
    <property type="match status" value="1"/>
</dbReference>
<evidence type="ECO:0000313" key="6">
    <source>
        <dbReference type="Proteomes" id="UP000239563"/>
    </source>
</evidence>